<dbReference type="PANTHER" id="PTHR33164:SF64">
    <property type="entry name" value="TRANSCRIPTIONAL REGULATOR SLYA"/>
    <property type="match status" value="1"/>
</dbReference>
<sequence>MGSARAGMTGYLSCALAAAHRTVHQELSRKLKDEGVQVEAWRIMEAIDAESAITMGRLAEIVLLAPPTLTKLVDRMVADGLVQRQISQTDSRHVHLVLSAMGERKRDRVRQFVQAQEAALLERVGADNARMLHNALNSLAA</sequence>
<keyword evidence="3" id="KW-0804">Transcription</keyword>
<evidence type="ECO:0000256" key="2">
    <source>
        <dbReference type="ARBA" id="ARBA00023125"/>
    </source>
</evidence>
<dbReference type="InterPro" id="IPR036388">
    <property type="entry name" value="WH-like_DNA-bd_sf"/>
</dbReference>
<dbReference type="GO" id="GO:0003677">
    <property type="term" value="F:DNA binding"/>
    <property type="evidence" value="ECO:0007669"/>
    <property type="project" value="UniProtKB-KW"/>
</dbReference>
<keyword evidence="2 5" id="KW-0238">DNA-binding</keyword>
<dbReference type="InterPro" id="IPR000835">
    <property type="entry name" value="HTH_MarR-typ"/>
</dbReference>
<reference evidence="5 6" key="1">
    <citation type="submission" date="2016-10" db="EMBL/GenBank/DDBJ databases">
        <authorList>
            <person name="de Groot N.N."/>
        </authorList>
    </citation>
    <scope>NUCLEOTIDE SEQUENCE [LARGE SCALE GENOMIC DNA]</scope>
    <source>
        <strain evidence="5 6">CGMCC 1.8894</strain>
    </source>
</reference>
<proteinExistence type="predicted"/>
<accession>A0A1H2TNJ9</accession>
<evidence type="ECO:0000256" key="1">
    <source>
        <dbReference type="ARBA" id="ARBA00023015"/>
    </source>
</evidence>
<gene>
    <name evidence="5" type="ORF">SAMN04488238_10299</name>
</gene>
<dbReference type="SUPFAM" id="SSF46785">
    <property type="entry name" value="Winged helix' DNA-binding domain"/>
    <property type="match status" value="1"/>
</dbReference>
<dbReference type="Pfam" id="PF12802">
    <property type="entry name" value="MarR_2"/>
    <property type="match status" value="1"/>
</dbReference>
<keyword evidence="6" id="KW-1185">Reference proteome</keyword>
<dbReference type="AlphaFoldDB" id="A0A1H2TNJ9"/>
<dbReference type="PANTHER" id="PTHR33164">
    <property type="entry name" value="TRANSCRIPTIONAL REGULATOR, MARR FAMILY"/>
    <property type="match status" value="1"/>
</dbReference>
<evidence type="ECO:0000313" key="6">
    <source>
        <dbReference type="Proteomes" id="UP000198539"/>
    </source>
</evidence>
<dbReference type="InterPro" id="IPR039422">
    <property type="entry name" value="MarR/SlyA-like"/>
</dbReference>
<dbReference type="SMART" id="SM00347">
    <property type="entry name" value="HTH_MARR"/>
    <property type="match status" value="1"/>
</dbReference>
<keyword evidence="1" id="KW-0805">Transcription regulation</keyword>
<organism evidence="5 6">
    <name type="scientific">Roseicitreum antarcticum</name>
    <dbReference type="NCBI Taxonomy" id="564137"/>
    <lineage>
        <taxon>Bacteria</taxon>
        <taxon>Pseudomonadati</taxon>
        <taxon>Pseudomonadota</taxon>
        <taxon>Alphaproteobacteria</taxon>
        <taxon>Rhodobacterales</taxon>
        <taxon>Paracoccaceae</taxon>
        <taxon>Roseicitreum</taxon>
    </lineage>
</organism>
<evidence type="ECO:0000259" key="4">
    <source>
        <dbReference type="PROSITE" id="PS50995"/>
    </source>
</evidence>
<dbReference type="Proteomes" id="UP000198539">
    <property type="component" value="Unassembled WGS sequence"/>
</dbReference>
<name>A0A1H2TNJ9_9RHOB</name>
<dbReference type="Gene3D" id="1.10.10.10">
    <property type="entry name" value="Winged helix-like DNA-binding domain superfamily/Winged helix DNA-binding domain"/>
    <property type="match status" value="1"/>
</dbReference>
<dbReference type="PROSITE" id="PS50995">
    <property type="entry name" value="HTH_MARR_2"/>
    <property type="match status" value="1"/>
</dbReference>
<protein>
    <submittedName>
        <fullName evidence="5">DNA-binding transcriptional regulator, MarR family</fullName>
    </submittedName>
</protein>
<evidence type="ECO:0000256" key="3">
    <source>
        <dbReference type="ARBA" id="ARBA00023163"/>
    </source>
</evidence>
<dbReference type="EMBL" id="FNOM01000002">
    <property type="protein sequence ID" value="SDW44839.1"/>
    <property type="molecule type" value="Genomic_DNA"/>
</dbReference>
<dbReference type="InterPro" id="IPR036390">
    <property type="entry name" value="WH_DNA-bd_sf"/>
</dbReference>
<evidence type="ECO:0000313" key="5">
    <source>
        <dbReference type="EMBL" id="SDW44839.1"/>
    </source>
</evidence>
<feature type="domain" description="HTH marR-type" evidence="4">
    <location>
        <begin position="9"/>
        <end position="141"/>
    </location>
</feature>
<dbReference type="GO" id="GO:0003700">
    <property type="term" value="F:DNA-binding transcription factor activity"/>
    <property type="evidence" value="ECO:0007669"/>
    <property type="project" value="InterPro"/>
</dbReference>
<dbReference type="GO" id="GO:0006950">
    <property type="term" value="P:response to stress"/>
    <property type="evidence" value="ECO:0007669"/>
    <property type="project" value="TreeGrafter"/>
</dbReference>
<dbReference type="STRING" id="564137.SAMN04488238_10299"/>